<name>A0A177B484_9BILA</name>
<keyword evidence="2" id="KW-1185">Reference proteome</keyword>
<dbReference type="Proteomes" id="UP000078046">
    <property type="component" value="Unassembled WGS sequence"/>
</dbReference>
<gene>
    <name evidence="1" type="ORF">A3Q56_03841</name>
</gene>
<sequence>METVMFESSATIMLYVGFWEIYGTHIYPTFSNCMSNLLNIRIVYNSKLKRHIVYTFKKDENNIKLVYAINHTDRCELSTTKFVHYVDVFASTFGFLFLTKLQGINFFDTIKSIIIKLREDSKISNVIESSFVSNITENKKTLEKDQPEYIRNLLKNCC</sequence>
<proteinExistence type="predicted"/>
<dbReference type="AlphaFoldDB" id="A0A177B484"/>
<protein>
    <submittedName>
        <fullName evidence="1">Uncharacterized protein</fullName>
    </submittedName>
</protein>
<dbReference type="EMBL" id="LWCA01000452">
    <property type="protein sequence ID" value="OAF68401.1"/>
    <property type="molecule type" value="Genomic_DNA"/>
</dbReference>
<evidence type="ECO:0000313" key="2">
    <source>
        <dbReference type="Proteomes" id="UP000078046"/>
    </source>
</evidence>
<reference evidence="1 2" key="1">
    <citation type="submission" date="2016-04" db="EMBL/GenBank/DDBJ databases">
        <title>The genome of Intoshia linei affirms orthonectids as highly simplified spiralians.</title>
        <authorList>
            <person name="Mikhailov K.V."/>
            <person name="Slusarev G.S."/>
            <person name="Nikitin M.A."/>
            <person name="Logacheva M.D."/>
            <person name="Penin A."/>
            <person name="Aleoshin V."/>
            <person name="Panchin Y.V."/>
        </authorList>
    </citation>
    <scope>NUCLEOTIDE SEQUENCE [LARGE SCALE GENOMIC DNA]</scope>
    <source>
        <strain evidence="1">Intl2013</strain>
        <tissue evidence="1">Whole animal</tissue>
    </source>
</reference>
<evidence type="ECO:0000313" key="1">
    <source>
        <dbReference type="EMBL" id="OAF68401.1"/>
    </source>
</evidence>
<organism evidence="1 2">
    <name type="scientific">Intoshia linei</name>
    <dbReference type="NCBI Taxonomy" id="1819745"/>
    <lineage>
        <taxon>Eukaryota</taxon>
        <taxon>Metazoa</taxon>
        <taxon>Spiralia</taxon>
        <taxon>Lophotrochozoa</taxon>
        <taxon>Mesozoa</taxon>
        <taxon>Orthonectida</taxon>
        <taxon>Rhopaluridae</taxon>
        <taxon>Intoshia</taxon>
    </lineage>
</organism>
<comment type="caution">
    <text evidence="1">The sequence shown here is derived from an EMBL/GenBank/DDBJ whole genome shotgun (WGS) entry which is preliminary data.</text>
</comment>
<accession>A0A177B484</accession>